<gene>
    <name evidence="5" type="ORF">U9M48_017872</name>
</gene>
<dbReference type="PANTHER" id="PTHR12299">
    <property type="entry name" value="HYALURONIC ACID-BINDING PROTEIN 4"/>
    <property type="match status" value="1"/>
</dbReference>
<feature type="compositionally biased region" description="Basic and acidic residues" evidence="3">
    <location>
        <begin position="374"/>
        <end position="403"/>
    </location>
</feature>
<feature type="compositionally biased region" description="Basic and acidic residues" evidence="3">
    <location>
        <begin position="354"/>
        <end position="366"/>
    </location>
</feature>
<feature type="compositionally biased region" description="Gly residues" evidence="3">
    <location>
        <begin position="196"/>
        <end position="214"/>
    </location>
</feature>
<dbReference type="GO" id="GO:0005634">
    <property type="term" value="C:nucleus"/>
    <property type="evidence" value="ECO:0007669"/>
    <property type="project" value="TreeGrafter"/>
</dbReference>
<dbReference type="InterPro" id="IPR006861">
    <property type="entry name" value="HABP4_PAIRBP1-bd"/>
</dbReference>
<keyword evidence="2" id="KW-0963">Cytoplasm</keyword>
<reference evidence="5 6" key="1">
    <citation type="submission" date="2024-02" db="EMBL/GenBank/DDBJ databases">
        <title>High-quality chromosome-scale genome assembly of Pensacola bahiagrass (Paspalum notatum Flugge var. saurae).</title>
        <authorList>
            <person name="Vega J.M."/>
            <person name="Podio M."/>
            <person name="Orjuela J."/>
            <person name="Siena L.A."/>
            <person name="Pessino S.C."/>
            <person name="Combes M.C."/>
            <person name="Mariac C."/>
            <person name="Albertini E."/>
            <person name="Pupilli F."/>
            <person name="Ortiz J.P.A."/>
            <person name="Leblanc O."/>
        </authorList>
    </citation>
    <scope>NUCLEOTIDE SEQUENCE [LARGE SCALE GENOMIC DNA]</scope>
    <source>
        <strain evidence="5">R1</strain>
        <tissue evidence="5">Leaf</tissue>
    </source>
</reference>
<dbReference type="PANTHER" id="PTHR12299:SF68">
    <property type="entry name" value="OS01G0721900 PROTEIN"/>
    <property type="match status" value="1"/>
</dbReference>
<dbReference type="GO" id="GO:0005737">
    <property type="term" value="C:cytoplasm"/>
    <property type="evidence" value="ECO:0007669"/>
    <property type="project" value="UniProtKB-SubCell"/>
</dbReference>
<proteinExistence type="predicted"/>
<evidence type="ECO:0000256" key="3">
    <source>
        <dbReference type="SAM" id="MobiDB-lite"/>
    </source>
</evidence>
<dbReference type="AlphaFoldDB" id="A0AAQ3TBU5"/>
<dbReference type="Pfam" id="PF09598">
    <property type="entry name" value="Stm1_N"/>
    <property type="match status" value="1"/>
</dbReference>
<feature type="region of interest" description="Disordered" evidence="3">
    <location>
        <begin position="124"/>
        <end position="145"/>
    </location>
</feature>
<feature type="compositionally biased region" description="Low complexity" evidence="3">
    <location>
        <begin position="124"/>
        <end position="140"/>
    </location>
</feature>
<keyword evidence="6" id="KW-1185">Reference proteome</keyword>
<feature type="domain" description="Hyaluronan/mRNA-binding protein" evidence="4">
    <location>
        <begin position="248"/>
        <end position="361"/>
    </location>
</feature>
<dbReference type="Proteomes" id="UP001341281">
    <property type="component" value="Chromosome 04"/>
</dbReference>
<dbReference type="Pfam" id="PF04774">
    <property type="entry name" value="HABP4_PAI-RBP1"/>
    <property type="match status" value="1"/>
</dbReference>
<comment type="subcellular location">
    <subcellularLocation>
        <location evidence="1">Cytoplasm</location>
    </subcellularLocation>
</comment>
<evidence type="ECO:0000313" key="6">
    <source>
        <dbReference type="Proteomes" id="UP001341281"/>
    </source>
</evidence>
<feature type="compositionally biased region" description="Gly residues" evidence="3">
    <location>
        <begin position="436"/>
        <end position="445"/>
    </location>
</feature>
<evidence type="ECO:0000256" key="1">
    <source>
        <dbReference type="ARBA" id="ARBA00004496"/>
    </source>
</evidence>
<dbReference type="InterPro" id="IPR019084">
    <property type="entry name" value="STM1-like_N"/>
</dbReference>
<evidence type="ECO:0000313" key="5">
    <source>
        <dbReference type="EMBL" id="WVZ69009.1"/>
    </source>
</evidence>
<protein>
    <recommendedName>
        <fullName evidence="4">Hyaluronan/mRNA-binding protein domain-containing protein</fullName>
    </recommendedName>
</protein>
<accession>A0AAQ3TBU5</accession>
<feature type="region of interest" description="Disordered" evidence="3">
    <location>
        <begin position="27"/>
        <end position="50"/>
    </location>
</feature>
<dbReference type="InterPro" id="IPR039764">
    <property type="entry name" value="HABP4/SERBP1-like"/>
</dbReference>
<feature type="region of interest" description="Disordered" evidence="3">
    <location>
        <begin position="354"/>
        <end position="466"/>
    </location>
</feature>
<evidence type="ECO:0000259" key="4">
    <source>
        <dbReference type="SMART" id="SM01233"/>
    </source>
</evidence>
<sequence>MSSRRSAARVSPCHTLPTRLQRLAAAAAADQNPTLFSPSPPQPRTLNGGSTRPAKLLVLVSSLFVRCLATPLQPPPGAAATTVAMATLNPFDILGADDNDDPSQLIAAAAAAAQKAEAKKAAAPPAGKAAQPAAAAKFPTKPAPPRRLVSLYMRDARGGGAPPARGGFGRGERGRGRGGRGYGQNRDFGGDNANGFQGGYGGGGFGDGAVTGGAEGERERGPRPPYRGGGRRGGYRNGEFGDDSERPPRRNYERHSGTGRGYEMKRDGAGRGNWGTATDEVLAQETEEALKVEEGAPVADKQGEQNEAPAEDENKDNKDAAANEEEEKEEDKEMTLEEFEKIREEKRKALLALKAEERKVEVDKDLQSLQPLSNKKDNDEVFIKLGSDKDKKKENAERDERAKKSVSINEFLKPAEGERYFGGRGRGRGRGERGGYRGGYGGGYNRGPAAAPSIEDQAQFPSLGGN</sequence>
<name>A0AAQ3TBU5_PASNO</name>
<feature type="compositionally biased region" description="Gly residues" evidence="3">
    <location>
        <begin position="158"/>
        <end position="169"/>
    </location>
</feature>
<evidence type="ECO:0000256" key="2">
    <source>
        <dbReference type="ARBA" id="ARBA00022490"/>
    </source>
</evidence>
<dbReference type="GO" id="GO:0003723">
    <property type="term" value="F:RNA binding"/>
    <property type="evidence" value="ECO:0007669"/>
    <property type="project" value="InterPro"/>
</dbReference>
<organism evidence="5 6">
    <name type="scientific">Paspalum notatum var. saurae</name>
    <dbReference type="NCBI Taxonomy" id="547442"/>
    <lineage>
        <taxon>Eukaryota</taxon>
        <taxon>Viridiplantae</taxon>
        <taxon>Streptophyta</taxon>
        <taxon>Embryophyta</taxon>
        <taxon>Tracheophyta</taxon>
        <taxon>Spermatophyta</taxon>
        <taxon>Magnoliopsida</taxon>
        <taxon>Liliopsida</taxon>
        <taxon>Poales</taxon>
        <taxon>Poaceae</taxon>
        <taxon>PACMAD clade</taxon>
        <taxon>Panicoideae</taxon>
        <taxon>Andropogonodae</taxon>
        <taxon>Paspaleae</taxon>
        <taxon>Paspalinae</taxon>
        <taxon>Paspalum</taxon>
    </lineage>
</organism>
<feature type="region of interest" description="Disordered" evidence="3">
    <location>
        <begin position="157"/>
        <end position="337"/>
    </location>
</feature>
<dbReference type="EMBL" id="CP144748">
    <property type="protein sequence ID" value="WVZ69009.1"/>
    <property type="molecule type" value="Genomic_DNA"/>
</dbReference>
<dbReference type="SMART" id="SM01233">
    <property type="entry name" value="HABP4_PAI-RBP1"/>
    <property type="match status" value="1"/>
</dbReference>
<feature type="compositionally biased region" description="Basic and acidic residues" evidence="3">
    <location>
        <begin position="243"/>
        <end position="269"/>
    </location>
</feature>